<proteinExistence type="predicted"/>
<name>A0A7J6QX86_PEROL</name>
<evidence type="ECO:0000313" key="2">
    <source>
        <dbReference type="Proteomes" id="UP000553632"/>
    </source>
</evidence>
<comment type="caution">
    <text evidence="1">The sequence shown here is derived from an EMBL/GenBank/DDBJ whole genome shotgun (WGS) entry which is preliminary data.</text>
</comment>
<reference evidence="1 2" key="1">
    <citation type="submission" date="2020-04" db="EMBL/GenBank/DDBJ databases">
        <title>Perkinsus olseni comparative genomics.</title>
        <authorList>
            <person name="Bogema D.R."/>
        </authorList>
    </citation>
    <scope>NUCLEOTIDE SEQUENCE [LARGE SCALE GENOMIC DNA]</scope>
    <source>
        <strain evidence="1 2">ATCC PRA-207</strain>
    </source>
</reference>
<dbReference type="Proteomes" id="UP000553632">
    <property type="component" value="Unassembled WGS sequence"/>
</dbReference>
<dbReference type="EMBL" id="JABANO010029891">
    <property type="protein sequence ID" value="KAF4712791.1"/>
    <property type="molecule type" value="Genomic_DNA"/>
</dbReference>
<dbReference type="AlphaFoldDB" id="A0A7J6QX86"/>
<organism evidence="1 2">
    <name type="scientific">Perkinsus olseni</name>
    <name type="common">Perkinsus atlanticus</name>
    <dbReference type="NCBI Taxonomy" id="32597"/>
    <lineage>
        <taxon>Eukaryota</taxon>
        <taxon>Sar</taxon>
        <taxon>Alveolata</taxon>
        <taxon>Perkinsozoa</taxon>
        <taxon>Perkinsea</taxon>
        <taxon>Perkinsida</taxon>
        <taxon>Perkinsidae</taxon>
        <taxon>Perkinsus</taxon>
    </lineage>
</organism>
<gene>
    <name evidence="1" type="ORF">FOZ63_008039</name>
</gene>
<keyword evidence="2" id="KW-1185">Reference proteome</keyword>
<protein>
    <submittedName>
        <fullName evidence="1">Uncharacterized protein</fullName>
    </submittedName>
</protein>
<sequence length="163" mass="18655">EASRAMEQLFLRVLSTCRLRSRAAAMMDMEARLDGSSSVTDRAVLGKEWYRSFGRRRGRNSMMGVSSLWEALQATNPLDDMSLHLKKRLAVYVSLTQFYGYWGWQSREVVEEFVADLFDLKPSSVHRWCHDFETSQHDFGALWVPESGGRTQRPDPAHPLLGA</sequence>
<feature type="non-terminal residue" evidence="1">
    <location>
        <position position="1"/>
    </location>
</feature>
<accession>A0A7J6QX86</accession>
<evidence type="ECO:0000313" key="1">
    <source>
        <dbReference type="EMBL" id="KAF4712791.1"/>
    </source>
</evidence>
<feature type="non-terminal residue" evidence="1">
    <location>
        <position position="163"/>
    </location>
</feature>